<dbReference type="AlphaFoldDB" id="A0A1W6MMJ3"/>
<proteinExistence type="predicted"/>
<dbReference type="EMBL" id="CP019344">
    <property type="protein sequence ID" value="ARN78709.1"/>
    <property type="molecule type" value="Genomic_DNA"/>
</dbReference>
<sequence>MLWIKNIVLSLQCFLVLASGTSFTVYKHFCLSALKDISVILLADGCGMEIMSRDSQGFCEVLKTPCCHDEQELIDGQDTLKIDSSTPELSKAAFYSASTAFGNSFQALPVVSQLFIPFPNPPPRHSQPLFIVFEQIIV</sequence>
<name>A0A1W6MMJ3_9FLAO</name>
<reference evidence="1 2" key="1">
    <citation type="submission" date="2016-11" db="EMBL/GenBank/DDBJ databases">
        <title>Trade-off between light-utilization and light-protection in marine flavobacteria.</title>
        <authorList>
            <person name="Kumagai Y."/>
        </authorList>
    </citation>
    <scope>NUCLEOTIDE SEQUENCE [LARGE SCALE GENOMIC DNA]</scope>
    <source>
        <strain evidence="1 2">JCM 13191</strain>
    </source>
</reference>
<dbReference type="InterPro" id="IPR058060">
    <property type="entry name" value="HYC_CC_PP"/>
</dbReference>
<dbReference type="OrthoDB" id="1493875at2"/>
<protein>
    <submittedName>
        <fullName evidence="1">Uncharacterized protein</fullName>
    </submittedName>
</protein>
<dbReference type="NCBIfam" id="NF047658">
    <property type="entry name" value="HYC_CC_PP"/>
    <property type="match status" value="1"/>
</dbReference>
<keyword evidence="2" id="KW-1185">Reference proteome</keyword>
<dbReference type="Proteomes" id="UP000193431">
    <property type="component" value="Chromosome"/>
</dbReference>
<gene>
    <name evidence="1" type="ORF">BST97_12295</name>
</gene>
<accession>A0A1W6MMJ3</accession>
<dbReference type="STRING" id="331648.BST97_12295"/>
<organism evidence="1 2">
    <name type="scientific">Nonlabens spongiae</name>
    <dbReference type="NCBI Taxonomy" id="331648"/>
    <lineage>
        <taxon>Bacteria</taxon>
        <taxon>Pseudomonadati</taxon>
        <taxon>Bacteroidota</taxon>
        <taxon>Flavobacteriia</taxon>
        <taxon>Flavobacteriales</taxon>
        <taxon>Flavobacteriaceae</taxon>
        <taxon>Nonlabens</taxon>
    </lineage>
</organism>
<dbReference type="RefSeq" id="WP_085767514.1">
    <property type="nucleotide sequence ID" value="NZ_CP019344.1"/>
</dbReference>
<evidence type="ECO:0000313" key="2">
    <source>
        <dbReference type="Proteomes" id="UP000193431"/>
    </source>
</evidence>
<evidence type="ECO:0000313" key="1">
    <source>
        <dbReference type="EMBL" id="ARN78709.1"/>
    </source>
</evidence>
<dbReference type="Pfam" id="PF26622">
    <property type="entry name" value="DUF8199"/>
    <property type="match status" value="1"/>
</dbReference>
<dbReference type="InterPro" id="IPR058512">
    <property type="entry name" value="DUF8199"/>
</dbReference>